<dbReference type="GeneTree" id="ENSGT00940000160206"/>
<dbReference type="InterPro" id="IPR011009">
    <property type="entry name" value="Kinase-like_dom_sf"/>
</dbReference>
<organism evidence="7 8">
    <name type="scientific">Poecilia reticulata</name>
    <name type="common">Guppy</name>
    <name type="synonym">Acanthophacelus reticulatus</name>
    <dbReference type="NCBI Taxonomy" id="8081"/>
    <lineage>
        <taxon>Eukaryota</taxon>
        <taxon>Metazoa</taxon>
        <taxon>Chordata</taxon>
        <taxon>Craniata</taxon>
        <taxon>Vertebrata</taxon>
        <taxon>Euteleostomi</taxon>
        <taxon>Actinopterygii</taxon>
        <taxon>Neopterygii</taxon>
        <taxon>Teleostei</taxon>
        <taxon>Neoteleostei</taxon>
        <taxon>Acanthomorphata</taxon>
        <taxon>Ovalentaria</taxon>
        <taxon>Atherinomorphae</taxon>
        <taxon>Cyprinodontiformes</taxon>
        <taxon>Poeciliidae</taxon>
        <taxon>Poeciliinae</taxon>
        <taxon>Poecilia</taxon>
    </lineage>
</organism>
<feature type="domain" description="Protein kinase" evidence="6">
    <location>
        <begin position="29"/>
        <end position="303"/>
    </location>
</feature>
<evidence type="ECO:0000256" key="1">
    <source>
        <dbReference type="ARBA" id="ARBA00022741"/>
    </source>
</evidence>
<reference evidence="8" key="1">
    <citation type="submission" date="2013-11" db="EMBL/GenBank/DDBJ databases">
        <title>The genomic landscape of the Guanapo guppy.</title>
        <authorList>
            <person name="Kuenstner A."/>
            <person name="Dreyer C."/>
        </authorList>
    </citation>
    <scope>NUCLEOTIDE SEQUENCE</scope>
    <source>
        <strain evidence="8">Guanapo</strain>
    </source>
</reference>
<dbReference type="InterPro" id="IPR000719">
    <property type="entry name" value="Prot_kinase_dom"/>
</dbReference>
<dbReference type="PROSITE" id="PS00108">
    <property type="entry name" value="PROTEIN_KINASE_ST"/>
    <property type="match status" value="1"/>
</dbReference>
<keyword evidence="8" id="KW-1185">Reference proteome</keyword>
<proteinExistence type="inferred from homology"/>
<dbReference type="Gene3D" id="1.10.510.10">
    <property type="entry name" value="Transferase(Phosphotransferase) domain 1"/>
    <property type="match status" value="1"/>
</dbReference>
<protein>
    <submittedName>
        <fullName evidence="7">Receptor-interacting serine/threonine-protein kinase 4-like</fullName>
    </submittedName>
</protein>
<feature type="region of interest" description="Disordered" evidence="5">
    <location>
        <begin position="462"/>
        <end position="494"/>
    </location>
</feature>
<dbReference type="OMA" id="CTTVMEE"/>
<keyword evidence="2 3" id="KW-0067">ATP-binding</keyword>
<dbReference type="PROSITE" id="PS00107">
    <property type="entry name" value="PROTEIN_KINASE_ATP"/>
    <property type="match status" value="1"/>
</dbReference>
<dbReference type="STRING" id="8081.ENSPREP00000013959"/>
<keyword evidence="1 3" id="KW-0547">Nucleotide-binding</keyword>
<evidence type="ECO:0000256" key="2">
    <source>
        <dbReference type="ARBA" id="ARBA00022840"/>
    </source>
</evidence>
<dbReference type="Ensembl" id="ENSPRET00000014103.1">
    <property type="protein sequence ID" value="ENSPREP00000013959.1"/>
    <property type="gene ID" value="ENSPREG00000009478.1"/>
</dbReference>
<evidence type="ECO:0000256" key="5">
    <source>
        <dbReference type="SAM" id="MobiDB-lite"/>
    </source>
</evidence>
<dbReference type="PROSITE" id="PS50011">
    <property type="entry name" value="PROTEIN_KINASE_DOM"/>
    <property type="match status" value="1"/>
</dbReference>
<dbReference type="GeneID" id="103480422"/>
<reference evidence="7" key="3">
    <citation type="submission" date="2025-09" db="UniProtKB">
        <authorList>
            <consortium name="Ensembl"/>
        </authorList>
    </citation>
    <scope>IDENTIFICATION</scope>
    <source>
        <strain evidence="7">Guanapo</strain>
    </source>
</reference>
<dbReference type="RefSeq" id="XP_008433582.1">
    <property type="nucleotide sequence ID" value="XM_008435360.2"/>
</dbReference>
<dbReference type="PANTHER" id="PTHR44329">
    <property type="entry name" value="SERINE/THREONINE-PROTEIN KINASE TNNI3K-RELATED"/>
    <property type="match status" value="1"/>
</dbReference>
<evidence type="ECO:0000256" key="3">
    <source>
        <dbReference type="PROSITE-ProRule" id="PRU10141"/>
    </source>
</evidence>
<reference evidence="7" key="2">
    <citation type="submission" date="2025-08" db="UniProtKB">
        <authorList>
            <consortium name="Ensembl"/>
        </authorList>
    </citation>
    <scope>IDENTIFICATION</scope>
    <source>
        <strain evidence="7">Guanapo</strain>
    </source>
</reference>
<dbReference type="KEGG" id="pret:103480422"/>
<dbReference type="AlphaFoldDB" id="A0A3P9NWL3"/>
<dbReference type="SMART" id="SM00220">
    <property type="entry name" value="S_TKc"/>
    <property type="match status" value="1"/>
</dbReference>
<dbReference type="Proteomes" id="UP000242638">
    <property type="component" value="Unassembled WGS sequence"/>
</dbReference>
<dbReference type="GO" id="GO:0005524">
    <property type="term" value="F:ATP binding"/>
    <property type="evidence" value="ECO:0007669"/>
    <property type="project" value="UniProtKB-UniRule"/>
</dbReference>
<dbReference type="CTD" id="11035"/>
<dbReference type="Bgee" id="ENSPREG00000009478">
    <property type="expression patterns" value="Expressed in caudal fin and 1 other cell type or tissue"/>
</dbReference>
<evidence type="ECO:0000256" key="4">
    <source>
        <dbReference type="RuleBase" id="RU000304"/>
    </source>
</evidence>
<feature type="compositionally biased region" description="Polar residues" evidence="5">
    <location>
        <begin position="478"/>
        <end position="494"/>
    </location>
</feature>
<dbReference type="Pfam" id="PF00069">
    <property type="entry name" value="Pkinase"/>
    <property type="match status" value="1"/>
</dbReference>
<dbReference type="SUPFAM" id="SSF56112">
    <property type="entry name" value="Protein kinase-like (PK-like)"/>
    <property type="match status" value="1"/>
</dbReference>
<evidence type="ECO:0000259" key="6">
    <source>
        <dbReference type="PROSITE" id="PS50011"/>
    </source>
</evidence>
<dbReference type="PANTHER" id="PTHR44329:SF297">
    <property type="entry name" value="RECEPTOR-INTERACTING SERINE_THREONINE-PROTEIN KINASE 3"/>
    <property type="match status" value="1"/>
</dbReference>
<dbReference type="GO" id="GO:0004706">
    <property type="term" value="F:JUN kinase kinase kinase activity"/>
    <property type="evidence" value="ECO:0007669"/>
    <property type="project" value="TreeGrafter"/>
</dbReference>
<comment type="similarity">
    <text evidence="4">Belongs to the protein kinase superfamily.</text>
</comment>
<evidence type="ECO:0000313" key="7">
    <source>
        <dbReference type="Ensembl" id="ENSPREP00000013959.1"/>
    </source>
</evidence>
<keyword evidence="4" id="KW-0418">Kinase</keyword>
<keyword evidence="4" id="KW-0808">Transferase</keyword>
<keyword evidence="4" id="KW-0723">Serine/threonine-protein kinase</keyword>
<sequence length="494" mass="54513">MMREQNKSQRQTMALHNSPDLKVVKDTDLEGWEVIGSGGFGQIYKAKHRQWCEFLAIKLLHYDDGTSQALLHELEMMRQGSNRHVLQVIGIFKGQSPSSGSSIQLGLVMDFMERGSLANLQQTLQGPPPWPLAFRLTHQIALGINFLHSLSPPVLHLDLKPSNVLLDSDLNAKLTDFGLARFSSSITRTSKKDSNDTGGTIRYMPPEAFDTSYNPSRAFDIYSFGILLWSIATGKKPYSNALSAIVPIRIPMGDRPSLDDIRCTDAGVAGLTRLIDLMQECWRSNPKQRPSSRECTTVMEELFKMHKPAIHDAVHQVLQKLDLNEKEKITHGMTKLSVTETSAEPVRAAAANICDDVRTGPPPVQEIASVWPGNQGDNAAVEDPSPSWASSLCDVDQARRAADPEMKPSSVEPTRPTHLTSNGEARNQPLLLLCQRQFSSPGTLNIHCSNVTGLQYGHHNTMHISLPGSSERKRHPTAPSTVSSSQHRTNTANP</sequence>
<dbReference type="InterPro" id="IPR008271">
    <property type="entry name" value="Ser/Thr_kinase_AS"/>
</dbReference>
<name>A0A3P9NWL3_POERE</name>
<feature type="region of interest" description="Disordered" evidence="5">
    <location>
        <begin position="399"/>
        <end position="423"/>
    </location>
</feature>
<dbReference type="OrthoDB" id="4062651at2759"/>
<feature type="binding site" evidence="3">
    <location>
        <position position="58"/>
    </location>
    <ligand>
        <name>ATP</name>
        <dbReference type="ChEBI" id="CHEBI:30616"/>
    </ligand>
</feature>
<dbReference type="InterPro" id="IPR051681">
    <property type="entry name" value="Ser/Thr_Kinases-Pseudokinases"/>
</dbReference>
<evidence type="ECO:0000313" key="8">
    <source>
        <dbReference type="Proteomes" id="UP000242638"/>
    </source>
</evidence>
<dbReference type="InterPro" id="IPR017441">
    <property type="entry name" value="Protein_kinase_ATP_BS"/>
</dbReference>
<accession>A0A3P9NWL3</accession>